<accession>A0A383BM94</accession>
<dbReference type="InterPro" id="IPR012340">
    <property type="entry name" value="NA-bd_OB-fold"/>
</dbReference>
<gene>
    <name evidence="5" type="ORF">METZ01_LOCUS473815</name>
</gene>
<dbReference type="SMART" id="SM00316">
    <property type="entry name" value="S1"/>
    <property type="match status" value="2"/>
</dbReference>
<dbReference type="InterPro" id="IPR050437">
    <property type="entry name" value="Ribos_protein_bS1-like"/>
</dbReference>
<dbReference type="GO" id="GO:0003729">
    <property type="term" value="F:mRNA binding"/>
    <property type="evidence" value="ECO:0007669"/>
    <property type="project" value="TreeGrafter"/>
</dbReference>
<dbReference type="SUPFAM" id="SSF50249">
    <property type="entry name" value="Nucleic acid-binding proteins"/>
    <property type="match status" value="3"/>
</dbReference>
<organism evidence="5">
    <name type="scientific">marine metagenome</name>
    <dbReference type="NCBI Taxonomy" id="408172"/>
    <lineage>
        <taxon>unclassified sequences</taxon>
        <taxon>metagenomes</taxon>
        <taxon>ecological metagenomes</taxon>
    </lineage>
</organism>
<dbReference type="CDD" id="cd05687">
    <property type="entry name" value="S1_RPS1_repeat_ec1_hs1"/>
    <property type="match status" value="1"/>
</dbReference>
<dbReference type="CDD" id="cd04465">
    <property type="entry name" value="S1_RPS1_repeat_ec2_hs2"/>
    <property type="match status" value="1"/>
</dbReference>
<evidence type="ECO:0000256" key="2">
    <source>
        <dbReference type="ARBA" id="ARBA00022980"/>
    </source>
</evidence>
<sequence>PVKPELNYLADDLFSDIRQISMENLLNSGTVEEVSQEEQDRYLSTFSDISEREIITGRVIGINEKDILIDIGFKSEGIINRDEFAKDALPQVGEKLDVYLERMEDESGKTVLSKEKADFLSRWIELRNIHETGEIISGRIIRRIKGGMVVDLKGVQAFLPGSQISVRPVKDFDQFIDTEMDLRVVKFNEFRKNIVVSHKAIMEESLEEQRGELFKTLKVGNIMEGRVKNITDFGVFVDLGGIDGL</sequence>
<dbReference type="PANTHER" id="PTHR10724">
    <property type="entry name" value="30S RIBOSOMAL PROTEIN S1"/>
    <property type="match status" value="1"/>
</dbReference>
<comment type="similarity">
    <text evidence="1">Belongs to the bacterial ribosomal protein bS1 family.</text>
</comment>
<reference evidence="5" key="1">
    <citation type="submission" date="2018-05" db="EMBL/GenBank/DDBJ databases">
        <authorList>
            <person name="Lanie J.A."/>
            <person name="Ng W.-L."/>
            <person name="Kazmierczak K.M."/>
            <person name="Andrzejewski T.M."/>
            <person name="Davidsen T.M."/>
            <person name="Wayne K.J."/>
            <person name="Tettelin H."/>
            <person name="Glass J.I."/>
            <person name="Rusch D."/>
            <person name="Podicherti R."/>
            <person name="Tsui H.-C.T."/>
            <person name="Winkler M.E."/>
        </authorList>
    </citation>
    <scope>NUCLEOTIDE SEQUENCE</scope>
</reference>
<evidence type="ECO:0000259" key="4">
    <source>
        <dbReference type="PROSITE" id="PS50126"/>
    </source>
</evidence>
<dbReference type="PROSITE" id="PS50126">
    <property type="entry name" value="S1"/>
    <property type="match status" value="3"/>
</dbReference>
<dbReference type="InterPro" id="IPR003029">
    <property type="entry name" value="S1_domain"/>
</dbReference>
<evidence type="ECO:0000256" key="3">
    <source>
        <dbReference type="ARBA" id="ARBA00023274"/>
    </source>
</evidence>
<feature type="non-terminal residue" evidence="5">
    <location>
        <position position="1"/>
    </location>
</feature>
<keyword evidence="3" id="KW-0687">Ribonucleoprotein</keyword>
<dbReference type="PANTHER" id="PTHR10724:SF7">
    <property type="entry name" value="SMALL RIBOSOMAL SUBUNIT PROTEIN BS1C"/>
    <property type="match status" value="1"/>
</dbReference>
<feature type="domain" description="S1 motif" evidence="4">
    <location>
        <begin position="133"/>
        <end position="199"/>
    </location>
</feature>
<dbReference type="EMBL" id="UINC01201568">
    <property type="protein sequence ID" value="SVE20961.1"/>
    <property type="molecule type" value="Genomic_DNA"/>
</dbReference>
<name>A0A383BM94_9ZZZZ</name>
<protein>
    <recommendedName>
        <fullName evidence="4">S1 motif domain-containing protein</fullName>
    </recommendedName>
</protein>
<keyword evidence="2" id="KW-0689">Ribosomal protein</keyword>
<dbReference type="GO" id="GO:0006412">
    <property type="term" value="P:translation"/>
    <property type="evidence" value="ECO:0007669"/>
    <property type="project" value="TreeGrafter"/>
</dbReference>
<dbReference type="GO" id="GO:0003735">
    <property type="term" value="F:structural constituent of ribosome"/>
    <property type="evidence" value="ECO:0007669"/>
    <property type="project" value="TreeGrafter"/>
</dbReference>
<dbReference type="PRINTS" id="PR00681">
    <property type="entry name" value="RIBOSOMALS1"/>
</dbReference>
<feature type="domain" description="S1 motif" evidence="4">
    <location>
        <begin position="52"/>
        <end position="115"/>
    </location>
</feature>
<evidence type="ECO:0000256" key="1">
    <source>
        <dbReference type="ARBA" id="ARBA00006767"/>
    </source>
</evidence>
<evidence type="ECO:0000313" key="5">
    <source>
        <dbReference type="EMBL" id="SVE20961.1"/>
    </source>
</evidence>
<dbReference type="AlphaFoldDB" id="A0A383BM94"/>
<dbReference type="GO" id="GO:0022627">
    <property type="term" value="C:cytosolic small ribosomal subunit"/>
    <property type="evidence" value="ECO:0007669"/>
    <property type="project" value="TreeGrafter"/>
</dbReference>
<proteinExistence type="inferred from homology"/>
<feature type="non-terminal residue" evidence="5">
    <location>
        <position position="245"/>
    </location>
</feature>
<dbReference type="Pfam" id="PF00575">
    <property type="entry name" value="S1"/>
    <property type="match status" value="3"/>
</dbReference>
<feature type="domain" description="S1 motif" evidence="4">
    <location>
        <begin position="220"/>
        <end position="245"/>
    </location>
</feature>
<dbReference type="InterPro" id="IPR035104">
    <property type="entry name" value="Ribosomal_protein_S1-like"/>
</dbReference>
<dbReference type="Gene3D" id="2.40.50.140">
    <property type="entry name" value="Nucleic acid-binding proteins"/>
    <property type="match status" value="3"/>
</dbReference>